<protein>
    <submittedName>
        <fullName evidence="2">Uncharacterized protein</fullName>
    </submittedName>
</protein>
<dbReference type="EMBL" id="JAYMYQ010000003">
    <property type="protein sequence ID" value="KAK7344978.1"/>
    <property type="molecule type" value="Genomic_DNA"/>
</dbReference>
<evidence type="ECO:0000256" key="1">
    <source>
        <dbReference type="SAM" id="MobiDB-lite"/>
    </source>
</evidence>
<dbReference type="PANTHER" id="PTHR38223">
    <property type="match status" value="1"/>
</dbReference>
<feature type="region of interest" description="Disordered" evidence="1">
    <location>
        <begin position="18"/>
        <end position="51"/>
    </location>
</feature>
<keyword evidence="3" id="KW-1185">Reference proteome</keyword>
<gene>
    <name evidence="2" type="ORF">VNO77_15294</name>
</gene>
<evidence type="ECO:0000313" key="2">
    <source>
        <dbReference type="EMBL" id="KAK7344978.1"/>
    </source>
</evidence>
<dbReference type="Proteomes" id="UP001367508">
    <property type="component" value="Unassembled WGS sequence"/>
</dbReference>
<name>A0AAN9M459_CANGL</name>
<comment type="caution">
    <text evidence="2">The sequence shown here is derived from an EMBL/GenBank/DDBJ whole genome shotgun (WGS) entry which is preliminary data.</text>
</comment>
<sequence length="102" mass="11590">MAGLQQYNFFPTDFFYPRPQPSAPTLETSSGKPTQVPIQTPKQEIKNQKQHPRRMIIVPPPCDALVLAPKMKSLTAKKRYHTLSIKAHSWAVWLGEEEGDAF</sequence>
<reference evidence="2 3" key="1">
    <citation type="submission" date="2024-01" db="EMBL/GenBank/DDBJ databases">
        <title>The genomes of 5 underutilized Papilionoideae crops provide insights into root nodulation and disease resistanc.</title>
        <authorList>
            <person name="Jiang F."/>
        </authorList>
    </citation>
    <scope>NUCLEOTIDE SEQUENCE [LARGE SCALE GENOMIC DNA]</scope>
    <source>
        <strain evidence="2">LVBAO_FW01</strain>
        <tissue evidence="2">Leaves</tissue>
    </source>
</reference>
<dbReference type="AlphaFoldDB" id="A0AAN9M459"/>
<feature type="compositionally biased region" description="Polar residues" evidence="1">
    <location>
        <begin position="23"/>
        <end position="42"/>
    </location>
</feature>
<organism evidence="2 3">
    <name type="scientific">Canavalia gladiata</name>
    <name type="common">Sword bean</name>
    <name type="synonym">Dolichos gladiatus</name>
    <dbReference type="NCBI Taxonomy" id="3824"/>
    <lineage>
        <taxon>Eukaryota</taxon>
        <taxon>Viridiplantae</taxon>
        <taxon>Streptophyta</taxon>
        <taxon>Embryophyta</taxon>
        <taxon>Tracheophyta</taxon>
        <taxon>Spermatophyta</taxon>
        <taxon>Magnoliopsida</taxon>
        <taxon>eudicotyledons</taxon>
        <taxon>Gunneridae</taxon>
        <taxon>Pentapetalae</taxon>
        <taxon>rosids</taxon>
        <taxon>fabids</taxon>
        <taxon>Fabales</taxon>
        <taxon>Fabaceae</taxon>
        <taxon>Papilionoideae</taxon>
        <taxon>50 kb inversion clade</taxon>
        <taxon>NPAAA clade</taxon>
        <taxon>indigoferoid/millettioid clade</taxon>
        <taxon>Phaseoleae</taxon>
        <taxon>Canavalia</taxon>
    </lineage>
</organism>
<accession>A0AAN9M459</accession>
<dbReference type="PANTHER" id="PTHR38223:SF1">
    <property type="match status" value="1"/>
</dbReference>
<evidence type="ECO:0000313" key="3">
    <source>
        <dbReference type="Proteomes" id="UP001367508"/>
    </source>
</evidence>
<proteinExistence type="predicted"/>